<dbReference type="SUPFAM" id="SSF48179">
    <property type="entry name" value="6-phosphogluconate dehydrogenase C-terminal domain-like"/>
    <property type="match status" value="1"/>
</dbReference>
<dbReference type="InterPro" id="IPR029036">
    <property type="entry name" value="P5CR_dimer"/>
</dbReference>
<dbReference type="EMBL" id="BARS01042527">
    <property type="protein sequence ID" value="GAG29909.1"/>
    <property type="molecule type" value="Genomic_DNA"/>
</dbReference>
<comment type="caution">
    <text evidence="5">The sequence shown here is derived from an EMBL/GenBank/DDBJ whole genome shotgun (WGS) entry which is preliminary data.</text>
</comment>
<keyword evidence="3" id="KW-0560">Oxidoreductase</keyword>
<accession>X0WG21</accession>
<dbReference type="AlphaFoldDB" id="X0WG21"/>
<reference evidence="5" key="1">
    <citation type="journal article" date="2014" name="Front. Microbiol.">
        <title>High frequency of phylogenetically diverse reductive dehalogenase-homologous genes in deep subseafloor sedimentary metagenomes.</title>
        <authorList>
            <person name="Kawai M."/>
            <person name="Futagami T."/>
            <person name="Toyoda A."/>
            <person name="Takaki Y."/>
            <person name="Nishi S."/>
            <person name="Hori S."/>
            <person name="Arai W."/>
            <person name="Tsubouchi T."/>
            <person name="Morono Y."/>
            <person name="Uchiyama I."/>
            <person name="Ito T."/>
            <person name="Fujiyama A."/>
            <person name="Inagaki F."/>
            <person name="Takami H."/>
        </authorList>
    </citation>
    <scope>NUCLEOTIDE SEQUENCE</scope>
    <source>
        <strain evidence="5">Expedition CK06-06</strain>
    </source>
</reference>
<proteinExistence type="inferred from homology"/>
<sequence length="186" mass="19749">LEGRFTRGQLVLSIVAGAAMATIARGLGHRSVVRAMPNTPAQIGQGMSVWTASSEASQRQKGTARSILGAMGREIYVPDEKYIDMATAVSGSGPAYIFLVIEALVDAAVYIGLPHEMVEDLVLETVVGAARLTQETGKRPKELRDMVTSPGGTTAQGLLKLEEGGLRDLLLRAVIAAYEKAKELRG</sequence>
<dbReference type="HAMAP" id="MF_01925">
    <property type="entry name" value="P5C_reductase"/>
    <property type="match status" value="1"/>
</dbReference>
<evidence type="ECO:0000256" key="3">
    <source>
        <dbReference type="ARBA" id="ARBA00023002"/>
    </source>
</evidence>
<organism evidence="5">
    <name type="scientific">marine sediment metagenome</name>
    <dbReference type="NCBI Taxonomy" id="412755"/>
    <lineage>
        <taxon>unclassified sequences</taxon>
        <taxon>metagenomes</taxon>
        <taxon>ecological metagenomes</taxon>
    </lineage>
</organism>
<dbReference type="GO" id="GO:0055129">
    <property type="term" value="P:L-proline biosynthetic process"/>
    <property type="evidence" value="ECO:0007669"/>
    <property type="project" value="TreeGrafter"/>
</dbReference>
<protein>
    <recommendedName>
        <fullName evidence="4">Pyrroline-5-carboxylate reductase dimerisation domain-containing protein</fullName>
    </recommendedName>
</protein>
<dbReference type="FunFam" id="1.10.3730.10:FF:000001">
    <property type="entry name" value="Pyrroline-5-carboxylate reductase"/>
    <property type="match status" value="1"/>
</dbReference>
<dbReference type="GO" id="GO:0004735">
    <property type="term" value="F:pyrroline-5-carboxylate reductase activity"/>
    <property type="evidence" value="ECO:0007669"/>
    <property type="project" value="InterPro"/>
</dbReference>
<evidence type="ECO:0000259" key="4">
    <source>
        <dbReference type="Pfam" id="PF14748"/>
    </source>
</evidence>
<dbReference type="PANTHER" id="PTHR11645">
    <property type="entry name" value="PYRROLINE-5-CARBOXYLATE REDUCTASE"/>
    <property type="match status" value="1"/>
</dbReference>
<dbReference type="InterPro" id="IPR008927">
    <property type="entry name" value="6-PGluconate_DH-like_C_sf"/>
</dbReference>
<dbReference type="InterPro" id="IPR053790">
    <property type="entry name" value="P5CR-like_CS"/>
</dbReference>
<dbReference type="Gene3D" id="1.10.3730.10">
    <property type="entry name" value="ProC C-terminal domain-like"/>
    <property type="match status" value="1"/>
</dbReference>
<dbReference type="Gene3D" id="3.40.50.720">
    <property type="entry name" value="NAD(P)-binding Rossmann-like Domain"/>
    <property type="match status" value="1"/>
</dbReference>
<comment type="similarity">
    <text evidence="1">Belongs to the pyrroline-5-carboxylate reductase family.</text>
</comment>
<feature type="non-terminal residue" evidence="5">
    <location>
        <position position="1"/>
    </location>
</feature>
<dbReference type="PANTHER" id="PTHR11645:SF66">
    <property type="entry name" value="PYRROLINE-5-CARBOXYLATE REDUCTASE"/>
    <property type="match status" value="1"/>
</dbReference>
<dbReference type="NCBIfam" id="TIGR00112">
    <property type="entry name" value="proC"/>
    <property type="match status" value="1"/>
</dbReference>
<name>X0WG21_9ZZZZ</name>
<dbReference type="Pfam" id="PF14748">
    <property type="entry name" value="P5CR_dimer"/>
    <property type="match status" value="1"/>
</dbReference>
<evidence type="ECO:0000256" key="2">
    <source>
        <dbReference type="ARBA" id="ARBA00022857"/>
    </source>
</evidence>
<dbReference type="SUPFAM" id="SSF51735">
    <property type="entry name" value="NAD(P)-binding Rossmann-fold domains"/>
    <property type="match status" value="1"/>
</dbReference>
<dbReference type="PROSITE" id="PS00521">
    <property type="entry name" value="P5CR"/>
    <property type="match status" value="1"/>
</dbReference>
<gene>
    <name evidence="5" type="ORF">S01H1_64510</name>
</gene>
<dbReference type="InterPro" id="IPR036291">
    <property type="entry name" value="NAD(P)-bd_dom_sf"/>
</dbReference>
<keyword evidence="2" id="KW-0521">NADP</keyword>
<dbReference type="InterPro" id="IPR000304">
    <property type="entry name" value="Pyrroline-COOH_reductase"/>
</dbReference>
<feature type="domain" description="Pyrroline-5-carboxylate reductase dimerisation" evidence="4">
    <location>
        <begin position="80"/>
        <end position="184"/>
    </location>
</feature>
<evidence type="ECO:0000256" key="1">
    <source>
        <dbReference type="ARBA" id="ARBA00005525"/>
    </source>
</evidence>
<evidence type="ECO:0000313" key="5">
    <source>
        <dbReference type="EMBL" id="GAG29909.1"/>
    </source>
</evidence>